<dbReference type="SUPFAM" id="SSF56112">
    <property type="entry name" value="Protein kinase-like (PK-like)"/>
    <property type="match status" value="1"/>
</dbReference>
<proteinExistence type="predicted"/>
<dbReference type="PROSITE" id="PS50011">
    <property type="entry name" value="PROTEIN_KINASE_DOM"/>
    <property type="match status" value="1"/>
</dbReference>
<name>A0A165RS70_9AGAM</name>
<organism evidence="2 3">
    <name type="scientific">Neolentinus lepideus HHB14362 ss-1</name>
    <dbReference type="NCBI Taxonomy" id="1314782"/>
    <lineage>
        <taxon>Eukaryota</taxon>
        <taxon>Fungi</taxon>
        <taxon>Dikarya</taxon>
        <taxon>Basidiomycota</taxon>
        <taxon>Agaricomycotina</taxon>
        <taxon>Agaricomycetes</taxon>
        <taxon>Gloeophyllales</taxon>
        <taxon>Gloeophyllaceae</taxon>
        <taxon>Neolentinus</taxon>
    </lineage>
</organism>
<dbReference type="EMBL" id="KV425579">
    <property type="protein sequence ID" value="KZT24197.1"/>
    <property type="molecule type" value="Genomic_DNA"/>
</dbReference>
<keyword evidence="2" id="KW-0808">Transferase</keyword>
<evidence type="ECO:0000313" key="3">
    <source>
        <dbReference type="Proteomes" id="UP000076761"/>
    </source>
</evidence>
<dbReference type="InterPro" id="IPR011009">
    <property type="entry name" value="Kinase-like_dom_sf"/>
</dbReference>
<keyword evidence="3" id="KW-1185">Reference proteome</keyword>
<dbReference type="GO" id="GO:0005524">
    <property type="term" value="F:ATP binding"/>
    <property type="evidence" value="ECO:0007669"/>
    <property type="project" value="InterPro"/>
</dbReference>
<dbReference type="Pfam" id="PF00069">
    <property type="entry name" value="Pkinase"/>
    <property type="match status" value="1"/>
</dbReference>
<dbReference type="GO" id="GO:0004672">
    <property type="term" value="F:protein kinase activity"/>
    <property type="evidence" value="ECO:0007669"/>
    <property type="project" value="InterPro"/>
</dbReference>
<accession>A0A165RS70</accession>
<dbReference type="AlphaFoldDB" id="A0A165RS70"/>
<dbReference type="Proteomes" id="UP000076761">
    <property type="component" value="Unassembled WGS sequence"/>
</dbReference>
<dbReference type="STRING" id="1314782.A0A165RS70"/>
<keyword evidence="2" id="KW-0418">Kinase</keyword>
<reference evidence="2 3" key="1">
    <citation type="journal article" date="2016" name="Mol. Biol. Evol.">
        <title>Comparative Genomics of Early-Diverging Mushroom-Forming Fungi Provides Insights into the Origins of Lignocellulose Decay Capabilities.</title>
        <authorList>
            <person name="Nagy L.G."/>
            <person name="Riley R."/>
            <person name="Tritt A."/>
            <person name="Adam C."/>
            <person name="Daum C."/>
            <person name="Floudas D."/>
            <person name="Sun H."/>
            <person name="Yadav J.S."/>
            <person name="Pangilinan J."/>
            <person name="Larsson K.H."/>
            <person name="Matsuura K."/>
            <person name="Barry K."/>
            <person name="Labutti K."/>
            <person name="Kuo R."/>
            <person name="Ohm R.A."/>
            <person name="Bhattacharya S.S."/>
            <person name="Shirouzu T."/>
            <person name="Yoshinaga Y."/>
            <person name="Martin F.M."/>
            <person name="Grigoriev I.V."/>
            <person name="Hibbett D.S."/>
        </authorList>
    </citation>
    <scope>NUCLEOTIDE SEQUENCE [LARGE SCALE GENOMIC DNA]</scope>
    <source>
        <strain evidence="2 3">HHB14362 ss-1</strain>
    </source>
</reference>
<gene>
    <name evidence="2" type="ORF">NEOLEDRAFT_1094825</name>
</gene>
<dbReference type="GO" id="GO:0005737">
    <property type="term" value="C:cytoplasm"/>
    <property type="evidence" value="ECO:0007669"/>
    <property type="project" value="TreeGrafter"/>
</dbReference>
<evidence type="ECO:0000259" key="1">
    <source>
        <dbReference type="PROSITE" id="PS50011"/>
    </source>
</evidence>
<feature type="domain" description="Protein kinase" evidence="1">
    <location>
        <begin position="1"/>
        <end position="95"/>
    </location>
</feature>
<protein>
    <submittedName>
        <fullName evidence="2">Kinase-like protein</fullName>
    </submittedName>
</protein>
<evidence type="ECO:0000313" key="2">
    <source>
        <dbReference type="EMBL" id="KZT24197.1"/>
    </source>
</evidence>
<dbReference type="InterPro" id="IPR000719">
    <property type="entry name" value="Prot_kinase_dom"/>
</dbReference>
<dbReference type="OrthoDB" id="4062651at2759"/>
<dbReference type="GO" id="GO:0007165">
    <property type="term" value="P:signal transduction"/>
    <property type="evidence" value="ECO:0007669"/>
    <property type="project" value="TreeGrafter"/>
</dbReference>
<dbReference type="Gene3D" id="1.10.510.10">
    <property type="entry name" value="Transferase(Phosphotransferase) domain 1"/>
    <property type="match status" value="1"/>
</dbReference>
<dbReference type="InterPro" id="IPR050167">
    <property type="entry name" value="Ser_Thr_protein_kinase"/>
</dbReference>
<dbReference type="PANTHER" id="PTHR23257">
    <property type="entry name" value="SERINE-THREONINE PROTEIN KINASE"/>
    <property type="match status" value="1"/>
</dbReference>
<sequence>MGRRNVLEYLGEYPNANRLKLIMDCIEGLRYLHSMGLMHGDLRGVNTLVDREGHAELGDFGLTRTAYDSNLLILSHVLSETSIVGTWRWMAPGIL</sequence>
<dbReference type="InParanoid" id="A0A165RS70"/>